<keyword evidence="2" id="KW-1133">Transmembrane helix</keyword>
<dbReference type="GO" id="GO:0016787">
    <property type="term" value="F:hydrolase activity"/>
    <property type="evidence" value="ECO:0007669"/>
    <property type="project" value="UniProtKB-KW"/>
</dbReference>
<dbReference type="PANTHER" id="PTHR48081">
    <property type="entry name" value="AB HYDROLASE SUPERFAMILY PROTEIN C4A8.06C"/>
    <property type="match status" value="1"/>
</dbReference>
<dbReference type="InterPro" id="IPR049492">
    <property type="entry name" value="BD-FAE-like_dom"/>
</dbReference>
<protein>
    <submittedName>
        <fullName evidence="4">Acetylesterase</fullName>
    </submittedName>
</protein>
<dbReference type="Proteomes" id="UP000190188">
    <property type="component" value="Unassembled WGS sequence"/>
</dbReference>
<keyword evidence="2" id="KW-0812">Transmembrane</keyword>
<dbReference type="InterPro" id="IPR050300">
    <property type="entry name" value="GDXG_lipolytic_enzyme"/>
</dbReference>
<dbReference type="SUPFAM" id="SSF53474">
    <property type="entry name" value="alpha/beta-Hydrolases"/>
    <property type="match status" value="1"/>
</dbReference>
<reference evidence="4 5" key="1">
    <citation type="submission" date="2017-01" db="EMBL/GenBank/DDBJ databases">
        <title>Genome analysis of Paenibacillus selenitrireducens ES3-24.</title>
        <authorList>
            <person name="Xu D."/>
            <person name="Yao R."/>
            <person name="Zheng S."/>
        </authorList>
    </citation>
    <scope>NUCLEOTIDE SEQUENCE [LARGE SCALE GENOMIC DNA]</scope>
    <source>
        <strain evidence="4 5">ES3-24</strain>
    </source>
</reference>
<dbReference type="OrthoDB" id="9815425at2"/>
<evidence type="ECO:0000256" key="2">
    <source>
        <dbReference type="SAM" id="Phobius"/>
    </source>
</evidence>
<dbReference type="RefSeq" id="WP_078496418.1">
    <property type="nucleotide sequence ID" value="NZ_MSZX01000001.1"/>
</dbReference>
<name>A0A1T2XLP1_9BACL</name>
<dbReference type="Gene3D" id="3.40.50.1820">
    <property type="entry name" value="alpha/beta hydrolase"/>
    <property type="match status" value="1"/>
</dbReference>
<accession>A0A1T2XLP1</accession>
<gene>
    <name evidence="4" type="ORF">BVG16_00025</name>
</gene>
<dbReference type="STRING" id="1324314.BVG16_00025"/>
<evidence type="ECO:0000313" key="5">
    <source>
        <dbReference type="Proteomes" id="UP000190188"/>
    </source>
</evidence>
<feature type="transmembrane region" description="Helical" evidence="2">
    <location>
        <begin position="20"/>
        <end position="40"/>
    </location>
</feature>
<proteinExistence type="predicted"/>
<evidence type="ECO:0000259" key="3">
    <source>
        <dbReference type="Pfam" id="PF20434"/>
    </source>
</evidence>
<dbReference type="EMBL" id="MSZX01000001">
    <property type="protein sequence ID" value="OPA80784.1"/>
    <property type="molecule type" value="Genomic_DNA"/>
</dbReference>
<keyword evidence="5" id="KW-1185">Reference proteome</keyword>
<sequence>MTQVQVSHQRIEKKRIFKLIKFTLIAVLTIVLITAAFTIWTPQPTIWLARLLSSKIGPDNFGSKPSDLPELMVQTQVISDISYPSKYHENKIDLYLPQGDSKPLPVIIFIHGGGFVMGDKFMPANYSRGLASDGFAVISMNYELAPEATLFDQTKQVGEVWSYLQHLAQKYPLDPSRVIFAGSSAGAFLAGEFALIQTNTEYAELVGIPQLVPTNTIKGLLLYSAPYDITAFQHSDAKPVQQFMLKRMGWGILGDKNWMNNPKFDVLNLSKYITKDFPPAFVTDGNTNSFENQARVFVAALQEKGVPVTSLFFDPAVMKAGHGFQFDMASPASIRSLKQTKEFLKEVITSS</sequence>
<keyword evidence="2" id="KW-0472">Membrane</keyword>
<organism evidence="4 5">
    <name type="scientific">Paenibacillus selenitireducens</name>
    <dbReference type="NCBI Taxonomy" id="1324314"/>
    <lineage>
        <taxon>Bacteria</taxon>
        <taxon>Bacillati</taxon>
        <taxon>Bacillota</taxon>
        <taxon>Bacilli</taxon>
        <taxon>Bacillales</taxon>
        <taxon>Paenibacillaceae</taxon>
        <taxon>Paenibacillus</taxon>
    </lineage>
</organism>
<evidence type="ECO:0000256" key="1">
    <source>
        <dbReference type="ARBA" id="ARBA00022801"/>
    </source>
</evidence>
<dbReference type="AlphaFoldDB" id="A0A1T2XLP1"/>
<feature type="domain" description="BD-FAE-like" evidence="3">
    <location>
        <begin position="92"/>
        <end position="288"/>
    </location>
</feature>
<comment type="caution">
    <text evidence="4">The sequence shown here is derived from an EMBL/GenBank/DDBJ whole genome shotgun (WGS) entry which is preliminary data.</text>
</comment>
<dbReference type="Pfam" id="PF20434">
    <property type="entry name" value="BD-FAE"/>
    <property type="match status" value="1"/>
</dbReference>
<keyword evidence="1" id="KW-0378">Hydrolase</keyword>
<evidence type="ECO:0000313" key="4">
    <source>
        <dbReference type="EMBL" id="OPA80784.1"/>
    </source>
</evidence>
<dbReference type="InterPro" id="IPR029058">
    <property type="entry name" value="AB_hydrolase_fold"/>
</dbReference>